<protein>
    <submittedName>
        <fullName evidence="2">Uncharacterized protein</fullName>
    </submittedName>
</protein>
<feature type="region of interest" description="Disordered" evidence="1">
    <location>
        <begin position="291"/>
        <end position="315"/>
    </location>
</feature>
<name>A0A248VYZ7_9BURK</name>
<keyword evidence="3" id="KW-1185">Reference proteome</keyword>
<keyword evidence="2" id="KW-0614">Plasmid</keyword>
<sequence>MSEQFGFDFGDAAARAFALDEPGTWLDPEYTVEQYRAMFAKGTDAVQRIAGPARPLFARGLALAGDELEKMVERCDEGDEPRHLWRVTCKPTDDEFDAFVAHCRAMVGSVFDGIEYKVRDEDGCVATAAMYVRDVGTLIAWRWSETNRAIDFQPWRDSFFLDSYRDRIHAIEAPYSTWGHAYCADKLANSNDGIASVPTFVVNGREYINDGGFSRGSYRECEGWSFTAFSDWQGATFSYRSQCRAWDNGSLERGDRRGLVVRVRGQLCVLDGAVKVYDTQATDAVWQAADADDVETDDETDIGEEEETLEEEIAA</sequence>
<dbReference type="KEGG" id="parb:CJU94_39675"/>
<dbReference type="EMBL" id="CP022994">
    <property type="protein sequence ID" value="ASW04271.1"/>
    <property type="molecule type" value="Genomic_DNA"/>
</dbReference>
<proteinExistence type="predicted"/>
<dbReference type="OrthoDB" id="9109751at2"/>
<dbReference type="Proteomes" id="UP000215158">
    <property type="component" value="Plasmid pBN4"/>
</dbReference>
<organism evidence="2 3">
    <name type="scientific">Paraburkholderia aromaticivorans</name>
    <dbReference type="NCBI Taxonomy" id="2026199"/>
    <lineage>
        <taxon>Bacteria</taxon>
        <taxon>Pseudomonadati</taxon>
        <taxon>Pseudomonadota</taxon>
        <taxon>Betaproteobacteria</taxon>
        <taxon>Burkholderiales</taxon>
        <taxon>Burkholderiaceae</taxon>
        <taxon>Paraburkholderia</taxon>
    </lineage>
</organism>
<reference evidence="2 3" key="1">
    <citation type="submission" date="2017-08" db="EMBL/GenBank/DDBJ databases">
        <title>Identification and genetic characteristics of simultaneous BTEX- and naphthalene-degrading Paraburkholderia sp. BN5 isolated from petroleum-contaminated soil.</title>
        <authorList>
            <person name="Lee Y."/>
            <person name="Jeon C.O."/>
        </authorList>
    </citation>
    <scope>NUCLEOTIDE SEQUENCE [LARGE SCALE GENOMIC DNA]</scope>
    <source>
        <strain evidence="2 3">BN5</strain>
        <plasmid evidence="2 3">pBN4</plasmid>
    </source>
</reference>
<evidence type="ECO:0000256" key="1">
    <source>
        <dbReference type="SAM" id="MobiDB-lite"/>
    </source>
</evidence>
<geneLocation type="plasmid" evidence="2 3">
    <name>pBN4</name>
</geneLocation>
<gene>
    <name evidence="2" type="ORF">CJU94_39675</name>
</gene>
<dbReference type="RefSeq" id="WP_095423934.1">
    <property type="nucleotide sequence ID" value="NZ_CP022994.1"/>
</dbReference>
<evidence type="ECO:0000313" key="3">
    <source>
        <dbReference type="Proteomes" id="UP000215158"/>
    </source>
</evidence>
<accession>A0A248VYZ7</accession>
<dbReference type="AlphaFoldDB" id="A0A248VYZ7"/>
<evidence type="ECO:0000313" key="2">
    <source>
        <dbReference type="EMBL" id="ASW04271.1"/>
    </source>
</evidence>